<organism evidence="2 3">
    <name type="scientific">Macrolepiota fuliginosa MF-IS2</name>
    <dbReference type="NCBI Taxonomy" id="1400762"/>
    <lineage>
        <taxon>Eukaryota</taxon>
        <taxon>Fungi</taxon>
        <taxon>Dikarya</taxon>
        <taxon>Basidiomycota</taxon>
        <taxon>Agaricomycotina</taxon>
        <taxon>Agaricomycetes</taxon>
        <taxon>Agaricomycetidae</taxon>
        <taxon>Agaricales</taxon>
        <taxon>Agaricineae</taxon>
        <taxon>Agaricaceae</taxon>
        <taxon>Macrolepiota</taxon>
    </lineage>
</organism>
<feature type="transmembrane region" description="Helical" evidence="1">
    <location>
        <begin position="49"/>
        <end position="73"/>
    </location>
</feature>
<sequence length="150" mass="17291">MAISPCRAFFVPSLHSYQMDHVYSISFHQVPCSPTIQIYFLLFNFPYSLYVLTSRIFPFPLCFTWTLLVYIQIVRSDPSYLSVHLFVVPVNSLDSHSIKIGTYLVLSLQLIQPPLSLICLAIVGLRFLNLHPRDCSSASKIYAEYLFYQN</sequence>
<evidence type="ECO:0000313" key="2">
    <source>
        <dbReference type="EMBL" id="KAF9441668.1"/>
    </source>
</evidence>
<keyword evidence="1" id="KW-0472">Membrane</keyword>
<dbReference type="EMBL" id="MU151822">
    <property type="protein sequence ID" value="KAF9441668.1"/>
    <property type="molecule type" value="Genomic_DNA"/>
</dbReference>
<evidence type="ECO:0000313" key="3">
    <source>
        <dbReference type="Proteomes" id="UP000807342"/>
    </source>
</evidence>
<reference evidence="2" key="1">
    <citation type="submission" date="2020-11" db="EMBL/GenBank/DDBJ databases">
        <authorList>
            <consortium name="DOE Joint Genome Institute"/>
            <person name="Ahrendt S."/>
            <person name="Riley R."/>
            <person name="Andreopoulos W."/>
            <person name="Labutti K."/>
            <person name="Pangilinan J."/>
            <person name="Ruiz-Duenas F.J."/>
            <person name="Barrasa J.M."/>
            <person name="Sanchez-Garcia M."/>
            <person name="Camarero S."/>
            <person name="Miyauchi S."/>
            <person name="Serrano A."/>
            <person name="Linde D."/>
            <person name="Babiker R."/>
            <person name="Drula E."/>
            <person name="Ayuso-Fernandez I."/>
            <person name="Pacheco R."/>
            <person name="Padilla G."/>
            <person name="Ferreira P."/>
            <person name="Barriuso J."/>
            <person name="Kellner H."/>
            <person name="Castanera R."/>
            <person name="Alfaro M."/>
            <person name="Ramirez L."/>
            <person name="Pisabarro A.G."/>
            <person name="Kuo A."/>
            <person name="Tritt A."/>
            <person name="Lipzen A."/>
            <person name="He G."/>
            <person name="Yan M."/>
            <person name="Ng V."/>
            <person name="Cullen D."/>
            <person name="Martin F."/>
            <person name="Rosso M.-N."/>
            <person name="Henrissat B."/>
            <person name="Hibbett D."/>
            <person name="Martinez A.T."/>
            <person name="Grigoriev I.V."/>
        </authorList>
    </citation>
    <scope>NUCLEOTIDE SEQUENCE</scope>
    <source>
        <strain evidence="2">MF-IS2</strain>
    </source>
</reference>
<keyword evidence="1" id="KW-0812">Transmembrane</keyword>
<feature type="transmembrane region" description="Helical" evidence="1">
    <location>
        <begin position="100"/>
        <end position="123"/>
    </location>
</feature>
<gene>
    <name evidence="2" type="ORF">P691DRAFT_549155</name>
</gene>
<proteinExistence type="predicted"/>
<name>A0A9P6BXN1_9AGAR</name>
<accession>A0A9P6BXN1</accession>
<dbReference type="AlphaFoldDB" id="A0A9P6BXN1"/>
<protein>
    <submittedName>
        <fullName evidence="2">Uncharacterized protein</fullName>
    </submittedName>
</protein>
<evidence type="ECO:0000256" key="1">
    <source>
        <dbReference type="SAM" id="Phobius"/>
    </source>
</evidence>
<keyword evidence="1" id="KW-1133">Transmembrane helix</keyword>
<comment type="caution">
    <text evidence="2">The sequence shown here is derived from an EMBL/GenBank/DDBJ whole genome shotgun (WGS) entry which is preliminary data.</text>
</comment>
<keyword evidence="3" id="KW-1185">Reference proteome</keyword>
<dbReference type="Proteomes" id="UP000807342">
    <property type="component" value="Unassembled WGS sequence"/>
</dbReference>